<dbReference type="AlphaFoldDB" id="A0A317W6C0"/>
<dbReference type="InterPro" id="IPR050775">
    <property type="entry name" value="FAD-binding_Monooxygenases"/>
</dbReference>
<dbReference type="Gene3D" id="3.50.50.60">
    <property type="entry name" value="FAD/NAD(P)-binding domain"/>
    <property type="match status" value="2"/>
</dbReference>
<dbReference type="InterPro" id="IPR020946">
    <property type="entry name" value="Flavin_mOase-like"/>
</dbReference>
<dbReference type="PANTHER" id="PTHR43098:SF3">
    <property type="entry name" value="L-ORNITHINE N(5)-MONOOXYGENASE-RELATED"/>
    <property type="match status" value="1"/>
</dbReference>
<evidence type="ECO:0000313" key="9">
    <source>
        <dbReference type="Proteomes" id="UP000247233"/>
    </source>
</evidence>
<keyword evidence="7 8" id="KW-0503">Monooxygenase</keyword>
<evidence type="ECO:0000313" key="8">
    <source>
        <dbReference type="EMBL" id="PWY79690.1"/>
    </source>
</evidence>
<comment type="caution">
    <text evidence="8">The sequence shown here is derived from an EMBL/GenBank/DDBJ whole genome shotgun (WGS) entry which is preliminary data.</text>
</comment>
<gene>
    <name evidence="8" type="ORF">BO70DRAFT_293488</name>
</gene>
<sequence>MKRDIRDYAFPQRSTEGNYADNLETDVLIVGAGFSGIYILHELRKLGLKTVIYEASNEIGGTWRWNCYPGARVDSKVPLYQLSIPETYKDWTWTTNYPDFNELRAYFAHVDKVLSISKHVAFGSTVIDAHFNQTTSRWTIKTKDGRTATAKYFIVAAGVSAKPYIPDYTGIDSFRGEIHHTSFWPQEDVDIRGKRCAIIGTGASGIQVTQAWGPVASSLKVFQRTPNYAIPMRKVDLTAEEQNNQKPLYPQLFEMREKTFTGFLCEFTERLTCEDSPEEREAFYESRWEAGGFDFSTANYKDALLFPDSNRLLYNFWAKKVRARVDDPKVKDLVAPLEPRYFFGAKRSSLEINYYEQFNRPSVSLVDIHANPIAEITETGIRLQDGTLHEVDVICLATGFDTTTGSMTNMGLRSVTGSTLADDWKAGAHTYLGLTVSGYPNMFHLFGTHGPTLFSNAPTTIEIQGRWIRDAIKHMERQGIASINPTEAACRTWKKQITAFSKASLFPTTSSTYMGGGIPGKAYELVSYPGGQPLYARQIHDALPAFAGFEVRKNDGETATNKEPHTIDATTDFLLRLFGMPPLEE</sequence>
<keyword evidence="3" id="KW-0285">Flavoprotein</keyword>
<evidence type="ECO:0000256" key="7">
    <source>
        <dbReference type="ARBA" id="ARBA00023033"/>
    </source>
</evidence>
<keyword evidence="4" id="KW-0274">FAD</keyword>
<accession>A0A317W6C0</accession>
<dbReference type="GeneID" id="37061677"/>
<dbReference type="Proteomes" id="UP000247233">
    <property type="component" value="Unassembled WGS sequence"/>
</dbReference>
<dbReference type="GO" id="GO:0050661">
    <property type="term" value="F:NADP binding"/>
    <property type="evidence" value="ECO:0007669"/>
    <property type="project" value="InterPro"/>
</dbReference>
<protein>
    <submittedName>
        <fullName evidence="8">Cyclohexanone monooxygenase</fullName>
    </submittedName>
</protein>
<dbReference type="RefSeq" id="XP_025398713.1">
    <property type="nucleotide sequence ID" value="XM_025539440.1"/>
</dbReference>
<name>A0A317W6C0_9EURO</name>
<dbReference type="GO" id="GO:0004499">
    <property type="term" value="F:N,N-dimethylaniline monooxygenase activity"/>
    <property type="evidence" value="ECO:0007669"/>
    <property type="project" value="InterPro"/>
</dbReference>
<keyword evidence="6" id="KW-0560">Oxidoreductase</keyword>
<dbReference type="SUPFAM" id="SSF51905">
    <property type="entry name" value="FAD/NAD(P)-binding domain"/>
    <property type="match status" value="1"/>
</dbReference>
<keyword evidence="9" id="KW-1185">Reference proteome</keyword>
<dbReference type="STRING" id="1448321.A0A317W6C0"/>
<organism evidence="8 9">
    <name type="scientific">Aspergillus heteromorphus CBS 117.55</name>
    <dbReference type="NCBI Taxonomy" id="1448321"/>
    <lineage>
        <taxon>Eukaryota</taxon>
        <taxon>Fungi</taxon>
        <taxon>Dikarya</taxon>
        <taxon>Ascomycota</taxon>
        <taxon>Pezizomycotina</taxon>
        <taxon>Eurotiomycetes</taxon>
        <taxon>Eurotiomycetidae</taxon>
        <taxon>Eurotiales</taxon>
        <taxon>Aspergillaceae</taxon>
        <taxon>Aspergillus</taxon>
        <taxon>Aspergillus subgen. Circumdati</taxon>
    </lineage>
</organism>
<dbReference type="GO" id="GO:0050660">
    <property type="term" value="F:flavin adenine dinucleotide binding"/>
    <property type="evidence" value="ECO:0007669"/>
    <property type="project" value="InterPro"/>
</dbReference>
<dbReference type="EMBL" id="MSFL01000015">
    <property type="protein sequence ID" value="PWY79690.1"/>
    <property type="molecule type" value="Genomic_DNA"/>
</dbReference>
<comment type="cofactor">
    <cofactor evidence="1">
        <name>FAD</name>
        <dbReference type="ChEBI" id="CHEBI:57692"/>
    </cofactor>
</comment>
<keyword evidence="5" id="KW-0521">NADP</keyword>
<evidence type="ECO:0000256" key="2">
    <source>
        <dbReference type="ARBA" id="ARBA00010139"/>
    </source>
</evidence>
<evidence type="ECO:0000256" key="5">
    <source>
        <dbReference type="ARBA" id="ARBA00022857"/>
    </source>
</evidence>
<dbReference type="VEuPathDB" id="FungiDB:BO70DRAFT_293488"/>
<evidence type="ECO:0000256" key="3">
    <source>
        <dbReference type="ARBA" id="ARBA00022630"/>
    </source>
</evidence>
<dbReference type="PRINTS" id="PR00411">
    <property type="entry name" value="PNDRDTASEI"/>
</dbReference>
<dbReference type="InterPro" id="IPR036188">
    <property type="entry name" value="FAD/NAD-bd_sf"/>
</dbReference>
<dbReference type="Pfam" id="PF00743">
    <property type="entry name" value="FMO-like"/>
    <property type="match status" value="1"/>
</dbReference>
<evidence type="ECO:0000256" key="6">
    <source>
        <dbReference type="ARBA" id="ARBA00023002"/>
    </source>
</evidence>
<dbReference type="OrthoDB" id="66881at2759"/>
<dbReference type="PANTHER" id="PTHR43098">
    <property type="entry name" value="L-ORNITHINE N(5)-MONOOXYGENASE-RELATED"/>
    <property type="match status" value="1"/>
</dbReference>
<comment type="similarity">
    <text evidence="2">Belongs to the FAD-binding monooxygenase family.</text>
</comment>
<reference evidence="8 9" key="1">
    <citation type="submission" date="2016-12" db="EMBL/GenBank/DDBJ databases">
        <title>The genomes of Aspergillus section Nigri reveals drivers in fungal speciation.</title>
        <authorList>
            <consortium name="DOE Joint Genome Institute"/>
            <person name="Vesth T.C."/>
            <person name="Nybo J."/>
            <person name="Theobald S."/>
            <person name="Brandl J."/>
            <person name="Frisvad J.C."/>
            <person name="Nielsen K.F."/>
            <person name="Lyhne E.K."/>
            <person name="Kogle M.E."/>
            <person name="Kuo A."/>
            <person name="Riley R."/>
            <person name="Clum A."/>
            <person name="Nolan M."/>
            <person name="Lipzen A."/>
            <person name="Salamov A."/>
            <person name="Henrissat B."/>
            <person name="Wiebenga A."/>
            <person name="De Vries R.P."/>
            <person name="Grigoriev I.V."/>
            <person name="Mortensen U.H."/>
            <person name="Andersen M.R."/>
            <person name="Baker S.E."/>
        </authorList>
    </citation>
    <scope>NUCLEOTIDE SEQUENCE [LARGE SCALE GENOMIC DNA]</scope>
    <source>
        <strain evidence="8 9">CBS 117.55</strain>
    </source>
</reference>
<proteinExistence type="inferred from homology"/>
<evidence type="ECO:0000256" key="4">
    <source>
        <dbReference type="ARBA" id="ARBA00022827"/>
    </source>
</evidence>
<evidence type="ECO:0000256" key="1">
    <source>
        <dbReference type="ARBA" id="ARBA00001974"/>
    </source>
</evidence>